<dbReference type="SUPFAM" id="SSF110857">
    <property type="entry name" value="Gamma-glutamyl cyclotransferase-like"/>
    <property type="match status" value="1"/>
</dbReference>
<dbReference type="InterPro" id="IPR051532">
    <property type="entry name" value="Ester_Hydrolysis_Enzymes"/>
</dbReference>
<keyword evidence="4" id="KW-1185">Reference proteome</keyword>
<evidence type="ECO:0000259" key="2">
    <source>
        <dbReference type="Pfam" id="PF13472"/>
    </source>
</evidence>
<feature type="domain" description="SGNH hydrolase-type esterase" evidence="2">
    <location>
        <begin position="132"/>
        <end position="302"/>
    </location>
</feature>
<protein>
    <submittedName>
        <fullName evidence="3">Lysophospholipase L1-like esterase</fullName>
    </submittedName>
</protein>
<accession>A0A7W7L1C4</accession>
<comment type="caution">
    <text evidence="3">The sequence shown here is derived from an EMBL/GenBank/DDBJ whole genome shotgun (WGS) entry which is preliminary data.</text>
</comment>
<dbReference type="Gene3D" id="3.40.50.1110">
    <property type="entry name" value="SGNH hydrolase"/>
    <property type="match status" value="1"/>
</dbReference>
<dbReference type="PANTHER" id="PTHR30383">
    <property type="entry name" value="THIOESTERASE 1/PROTEASE 1/LYSOPHOSPHOLIPASE L1"/>
    <property type="match status" value="1"/>
</dbReference>
<sequence length="315" mass="34357">MPETQPAQLFSFGTLTQPQVQHALFGGPVPSQPAGLPGHGLVYVPITDPDVIRLSGAAEHRGLARRVEEAVQGHVLTLSTEQLAAADAYEVDAYVRRRVQLTTIGPGDEPRTGTAWAYVAADPLTAAERIAVVGDSIAFGLDDPDGGWAGQLTRQHGNTYGRRVWNLAVPGLTLRQLTHHIDAETALRRVDTVVIAAGINDLAANHGPAHPAELVTMMDAMCTRLEGVGRRPVVLTPVWLDVKRASEQFSMQVRPQDAANYRDRLICWATQTHRDVIDLWPVLEGRTDRFTDGVHPDAEGHAQLWKRMAPNPTAR</sequence>
<dbReference type="InterPro" id="IPR009288">
    <property type="entry name" value="AIG2-like_dom"/>
</dbReference>
<dbReference type="RefSeq" id="WP_167736980.1">
    <property type="nucleotide sequence ID" value="NZ_BMLA01000030.1"/>
</dbReference>
<reference evidence="3 4" key="1">
    <citation type="submission" date="2020-08" db="EMBL/GenBank/DDBJ databases">
        <title>Sequencing the genomes of 1000 actinobacteria strains.</title>
        <authorList>
            <person name="Klenk H.-P."/>
        </authorList>
    </citation>
    <scope>NUCLEOTIDE SEQUENCE [LARGE SCALE GENOMIC DNA]</scope>
    <source>
        <strain evidence="3 4">DSM 19079</strain>
    </source>
</reference>
<gene>
    <name evidence="3" type="ORF">BJ976_000135</name>
</gene>
<name>A0A7W7L1C4_9MICC</name>
<dbReference type="Proteomes" id="UP000560081">
    <property type="component" value="Unassembled WGS sequence"/>
</dbReference>
<dbReference type="Pfam" id="PF13472">
    <property type="entry name" value="Lipase_GDSL_2"/>
    <property type="match status" value="1"/>
</dbReference>
<dbReference type="InterPro" id="IPR036514">
    <property type="entry name" value="SGNH_hydro_sf"/>
</dbReference>
<dbReference type="SUPFAM" id="SSF52266">
    <property type="entry name" value="SGNH hydrolase"/>
    <property type="match status" value="1"/>
</dbReference>
<dbReference type="CDD" id="cd06661">
    <property type="entry name" value="GGCT_like"/>
    <property type="match status" value="1"/>
</dbReference>
<dbReference type="InterPro" id="IPR036568">
    <property type="entry name" value="GGCT-like_sf"/>
</dbReference>
<evidence type="ECO:0000313" key="4">
    <source>
        <dbReference type="Proteomes" id="UP000560081"/>
    </source>
</evidence>
<dbReference type="PANTHER" id="PTHR30383:SF5">
    <property type="entry name" value="SGNH HYDROLASE-TYPE ESTERASE DOMAIN-CONTAINING PROTEIN"/>
    <property type="match status" value="1"/>
</dbReference>
<dbReference type="InterPro" id="IPR013830">
    <property type="entry name" value="SGNH_hydro"/>
</dbReference>
<evidence type="ECO:0000259" key="1">
    <source>
        <dbReference type="Pfam" id="PF06094"/>
    </source>
</evidence>
<evidence type="ECO:0000313" key="3">
    <source>
        <dbReference type="EMBL" id="MBB4881784.1"/>
    </source>
</evidence>
<organism evidence="3 4">
    <name type="scientific">Micrococcus flavus</name>
    <dbReference type="NCBI Taxonomy" id="384602"/>
    <lineage>
        <taxon>Bacteria</taxon>
        <taxon>Bacillati</taxon>
        <taxon>Actinomycetota</taxon>
        <taxon>Actinomycetes</taxon>
        <taxon>Micrococcales</taxon>
        <taxon>Micrococcaceae</taxon>
        <taxon>Micrococcus</taxon>
    </lineage>
</organism>
<proteinExistence type="predicted"/>
<dbReference type="Pfam" id="PF06094">
    <property type="entry name" value="GGACT"/>
    <property type="match status" value="1"/>
</dbReference>
<dbReference type="GO" id="GO:0004622">
    <property type="term" value="F:phosphatidylcholine lysophospholipase activity"/>
    <property type="evidence" value="ECO:0007669"/>
    <property type="project" value="TreeGrafter"/>
</dbReference>
<dbReference type="Gene3D" id="3.10.490.10">
    <property type="entry name" value="Gamma-glutamyl cyclotransferase-like"/>
    <property type="match status" value="1"/>
</dbReference>
<dbReference type="AlphaFoldDB" id="A0A7W7L1C4"/>
<dbReference type="CDD" id="cd00229">
    <property type="entry name" value="SGNH_hydrolase"/>
    <property type="match status" value="1"/>
</dbReference>
<feature type="domain" description="Gamma-glutamylcyclotransferase AIG2-like" evidence="1">
    <location>
        <begin position="9"/>
        <end position="122"/>
    </location>
</feature>
<dbReference type="EMBL" id="JACHMC010000001">
    <property type="protein sequence ID" value="MBB4881784.1"/>
    <property type="molecule type" value="Genomic_DNA"/>
</dbReference>
<dbReference type="InterPro" id="IPR013024">
    <property type="entry name" value="GGCT-like"/>
</dbReference>